<reference evidence="3" key="1">
    <citation type="journal article" date="2019" name="Int. J. Syst. Evol. Microbiol.">
        <title>The Global Catalogue of Microorganisms (GCM) 10K type strain sequencing project: providing services to taxonomists for standard genome sequencing and annotation.</title>
        <authorList>
            <consortium name="The Broad Institute Genomics Platform"/>
            <consortium name="The Broad Institute Genome Sequencing Center for Infectious Disease"/>
            <person name="Wu L."/>
            <person name="Ma J."/>
        </authorList>
    </citation>
    <scope>NUCLEOTIDE SEQUENCE [LARGE SCALE GENOMIC DNA]</scope>
    <source>
        <strain evidence="3">S1</strain>
    </source>
</reference>
<gene>
    <name evidence="2" type="ORF">ACFQ4Y_01185</name>
</gene>
<evidence type="ECO:0000256" key="1">
    <source>
        <dbReference type="SAM" id="MobiDB-lite"/>
    </source>
</evidence>
<evidence type="ECO:0000313" key="2">
    <source>
        <dbReference type="EMBL" id="MFD1425546.1"/>
    </source>
</evidence>
<feature type="compositionally biased region" description="Basic and acidic residues" evidence="1">
    <location>
        <begin position="70"/>
        <end position="81"/>
    </location>
</feature>
<feature type="compositionally biased region" description="Acidic residues" evidence="1">
    <location>
        <begin position="52"/>
        <end position="69"/>
    </location>
</feature>
<proteinExistence type="predicted"/>
<evidence type="ECO:0008006" key="4">
    <source>
        <dbReference type="Google" id="ProtNLM"/>
    </source>
</evidence>
<dbReference type="RefSeq" id="WP_380162383.1">
    <property type="nucleotide sequence ID" value="NZ_JBHTNU010000001.1"/>
</dbReference>
<name>A0ABW4C6F7_9BACL</name>
<keyword evidence="3" id="KW-1185">Reference proteome</keyword>
<accession>A0ABW4C6F7</accession>
<dbReference type="EMBL" id="JBHTNU010000001">
    <property type="protein sequence ID" value="MFD1425546.1"/>
    <property type="molecule type" value="Genomic_DNA"/>
</dbReference>
<dbReference type="Proteomes" id="UP001597282">
    <property type="component" value="Unassembled WGS sequence"/>
</dbReference>
<comment type="caution">
    <text evidence="2">The sequence shown here is derived from an EMBL/GenBank/DDBJ whole genome shotgun (WGS) entry which is preliminary data.</text>
</comment>
<organism evidence="2 3">
    <name type="scientific">Kroppenstedtia sanguinis</name>
    <dbReference type="NCBI Taxonomy" id="1380684"/>
    <lineage>
        <taxon>Bacteria</taxon>
        <taxon>Bacillati</taxon>
        <taxon>Bacillota</taxon>
        <taxon>Bacilli</taxon>
        <taxon>Bacillales</taxon>
        <taxon>Thermoactinomycetaceae</taxon>
        <taxon>Kroppenstedtia</taxon>
    </lineage>
</organism>
<sequence length="81" mass="9916">MSIGKEDLHRLVDRLREQDKKSAYDFLRYLIDRQQNQRNPYHHIDQLEPEDVPFNQEEQEQFDSDDEETVSLKDLKRELKL</sequence>
<protein>
    <recommendedName>
        <fullName evidence="4">CopG family transcriptional regulator</fullName>
    </recommendedName>
</protein>
<feature type="region of interest" description="Disordered" evidence="1">
    <location>
        <begin position="52"/>
        <end position="81"/>
    </location>
</feature>
<evidence type="ECO:0000313" key="3">
    <source>
        <dbReference type="Proteomes" id="UP001597282"/>
    </source>
</evidence>